<evidence type="ECO:0000313" key="1">
    <source>
        <dbReference type="EMBL" id="MEN2751838.1"/>
    </source>
</evidence>
<dbReference type="Pfam" id="PF00657">
    <property type="entry name" value="Lipase_GDSL"/>
    <property type="match status" value="1"/>
</dbReference>
<dbReference type="InterPro" id="IPR001087">
    <property type="entry name" value="GDSL"/>
</dbReference>
<proteinExistence type="predicted"/>
<comment type="caution">
    <text evidence="1">The sequence shown here is derived from an EMBL/GenBank/DDBJ whole genome shotgun (WGS) entry which is preliminary data.</text>
</comment>
<evidence type="ECO:0000313" key="2">
    <source>
        <dbReference type="Proteomes" id="UP001461960"/>
    </source>
</evidence>
<accession>A0ABU9X9H3</accession>
<organism evidence="1 2">
    <name type="scientific">Psychrobacter saeujeotis</name>
    <dbReference type="NCBI Taxonomy" id="3143436"/>
    <lineage>
        <taxon>Bacteria</taxon>
        <taxon>Pseudomonadati</taxon>
        <taxon>Pseudomonadota</taxon>
        <taxon>Gammaproteobacteria</taxon>
        <taxon>Moraxellales</taxon>
        <taxon>Moraxellaceae</taxon>
        <taxon>Psychrobacter</taxon>
    </lineage>
</organism>
<dbReference type="CDD" id="cd00229">
    <property type="entry name" value="SGNH_hydrolase"/>
    <property type="match status" value="1"/>
</dbReference>
<sequence length="392" mass="45042">MTKRFIRLKELKADLNKVYTPSEEYLEINTKLQSNEVYNVITNSECNQISTWEHESKDKIYLLGDSSIESIYTRATMRPHSILEKLILESGYNHSVINQGVSGAQSLNILNLIINKLGNKQGSTVIVSLPSNDSSVLSLEGGYYNNHWRYSSIVPALNKNVPRTVIKDYDAYIRNIEMIISVCRILGLNLFLTSIIYTGENKKYEKLNKLIKSICKSRDTSFINLECFFKSRAHLFYDEVHLLPQGSKEYAEIVFSNIKNVLKTDSDIQMSIHNICDHKDLYEKIFWSEYFDSSNLDNVKVIIDADFCSDCERKQILMSVDYGREDVSTSLLKSSNDKIGYFKYITAPVGKRVELVIDLEIPFNCLEVRVGLRAWDSKNVRVHNAFVSSIRK</sequence>
<dbReference type="RefSeq" id="WP_299218646.1">
    <property type="nucleotide sequence ID" value="NZ_JBDGHN010000005.1"/>
</dbReference>
<dbReference type="GO" id="GO:0016787">
    <property type="term" value="F:hydrolase activity"/>
    <property type="evidence" value="ECO:0007669"/>
    <property type="project" value="UniProtKB-KW"/>
</dbReference>
<dbReference type="EMBL" id="JBDGHN010000005">
    <property type="protein sequence ID" value="MEN2751838.1"/>
    <property type="molecule type" value="Genomic_DNA"/>
</dbReference>
<keyword evidence="2" id="KW-1185">Reference proteome</keyword>
<reference evidence="1 2" key="1">
    <citation type="submission" date="2024-05" db="EMBL/GenBank/DDBJ databases">
        <authorList>
            <person name="Kim H.-Y."/>
            <person name="Kim E."/>
            <person name="Cai Y."/>
            <person name="Yang S.-M."/>
            <person name="Lee W."/>
        </authorList>
    </citation>
    <scope>NUCLEOTIDE SEQUENCE [LARGE SCALE GENOMIC DNA]</scope>
    <source>
        <strain evidence="1 2">FBL11</strain>
    </source>
</reference>
<dbReference type="Gene3D" id="3.40.50.1110">
    <property type="entry name" value="SGNH hydrolase"/>
    <property type="match status" value="1"/>
</dbReference>
<protein>
    <submittedName>
        <fullName evidence="1">SGNH/GDSL hydrolase family protein</fullName>
        <ecNumber evidence="1">3.1.-.-</ecNumber>
    </submittedName>
</protein>
<dbReference type="SUPFAM" id="SSF52266">
    <property type="entry name" value="SGNH hydrolase"/>
    <property type="match status" value="1"/>
</dbReference>
<name>A0ABU9X9H3_9GAMM</name>
<keyword evidence="1" id="KW-0378">Hydrolase</keyword>
<dbReference type="InterPro" id="IPR036514">
    <property type="entry name" value="SGNH_hydro_sf"/>
</dbReference>
<dbReference type="Proteomes" id="UP001461960">
    <property type="component" value="Unassembled WGS sequence"/>
</dbReference>
<gene>
    <name evidence="1" type="ORF">AAIR29_09355</name>
</gene>
<dbReference type="EC" id="3.1.-.-" evidence="1"/>